<evidence type="ECO:0000313" key="8">
    <source>
        <dbReference type="EMBL" id="CAD5224879.1"/>
    </source>
</evidence>
<evidence type="ECO:0000313" key="9">
    <source>
        <dbReference type="Proteomes" id="UP000614601"/>
    </source>
</evidence>
<organism evidence="8 9">
    <name type="scientific">Bursaphelenchus okinawaensis</name>
    <dbReference type="NCBI Taxonomy" id="465554"/>
    <lineage>
        <taxon>Eukaryota</taxon>
        <taxon>Metazoa</taxon>
        <taxon>Ecdysozoa</taxon>
        <taxon>Nematoda</taxon>
        <taxon>Chromadorea</taxon>
        <taxon>Rhabditida</taxon>
        <taxon>Tylenchina</taxon>
        <taxon>Tylenchomorpha</taxon>
        <taxon>Aphelenchoidea</taxon>
        <taxon>Aphelenchoididae</taxon>
        <taxon>Bursaphelenchus</taxon>
    </lineage>
</organism>
<dbReference type="PROSITE" id="PS50297">
    <property type="entry name" value="ANK_REP_REGION"/>
    <property type="match status" value="3"/>
</dbReference>
<feature type="repeat" description="ANK" evidence="5">
    <location>
        <begin position="557"/>
        <end position="589"/>
    </location>
</feature>
<sequence length="889" mass="102231">MSRKLGADSREVKNLRQKLKQYKENGNVGGQVEMLAQLGDEYRQLRQNEEALEFYTEAVKLAQRITKYEDLAHCHRNIASILSEDNADAARKHIKLFLTYAKKLGDHNLIQLALHEYAFIYQGFASHDKEYLLEAFEKALQCKQYLTKHARDIDSDKEAVKTAENSKRRMAGINSLLAEIFQCFGDYSTALKYNNMAVDYAQSVKDYELLYSCLLMKVELTKGEKKVAIAKQRMDIAHQYLKHNSNESELEFAKQALNFYPEDFEDLAPALKCLLKLRKNSKYSAMSKAYLEFIWKYEKRTADLKKNIANGEKFKICERIADSAVELRLFEVALTYYKNMLKYASNFKNQEKSLISVAETLKDVGDFKTASEYYDKCLGLIRRNFQNDKFKVLETEVNLAVTRSKDTSLPADIRFKYLKDLLNKGLRNQLQLSVVEAIVMLIHVNRQQYNANEIEKWTNEWKDKRKECIDSQDDRSEDEVEDGEDEDEYDNISEKEMIYDLEARYTTYEQKNTFEKKKNCRNTKGETLLHEAARDGELEKVKQLLQCKYDVNAKDYGGWTPLSEAVNHGHLDISRVLLQHGAEVDCQSGQALLNDDGTACDSAGDTPLMEACANGHLDVARLLIAFKASVSRTNHNGYSALYFLKSYIDNHEMDSKRKGECERLVREIEAKQRKEGFQEKENLIEVVPPTPSTSTAPFRAHSPVQIVNDMAPKKGTKKQRRRQISVDDTFDEEMECDFEQRLQMEDQSFMDTDIYVANDEGPTTMSRGGNIEDRRGTEGSVYSRQSKTDSSRASRKRAASPSSTSTGSAKRSAIRLQNEVRSRSDRSEIGDSGGQRKKKKRHAFSKRLFITMNPLTNQPVTIRRSFEDDGVDIDEYISKVDQIFTNRNE</sequence>
<comment type="caution">
    <text evidence="8">The sequence shown here is derived from an EMBL/GenBank/DDBJ whole genome shotgun (WGS) entry which is preliminary data.</text>
</comment>
<evidence type="ECO:0000256" key="7">
    <source>
        <dbReference type="SAM" id="MobiDB-lite"/>
    </source>
</evidence>
<dbReference type="Proteomes" id="UP000783686">
    <property type="component" value="Unassembled WGS sequence"/>
</dbReference>
<keyword evidence="6" id="KW-0802">TPR repeat</keyword>
<dbReference type="InterPro" id="IPR052311">
    <property type="entry name" value="MMS22L-TONSL_complex_comp"/>
</dbReference>
<feature type="repeat" description="TPR" evidence="6">
    <location>
        <begin position="32"/>
        <end position="65"/>
    </location>
</feature>
<accession>A0A811LCA3</accession>
<dbReference type="SMART" id="SM00248">
    <property type="entry name" value="ANK"/>
    <property type="match status" value="3"/>
</dbReference>
<dbReference type="Gene3D" id="1.25.40.10">
    <property type="entry name" value="Tetratricopeptide repeat domain"/>
    <property type="match status" value="2"/>
</dbReference>
<keyword evidence="3" id="KW-0677">Repeat</keyword>
<dbReference type="AlphaFoldDB" id="A0A811LCA3"/>
<dbReference type="SUPFAM" id="SSF48452">
    <property type="entry name" value="TPR-like"/>
    <property type="match status" value="1"/>
</dbReference>
<dbReference type="InterPro" id="IPR011990">
    <property type="entry name" value="TPR-like_helical_dom_sf"/>
</dbReference>
<evidence type="ECO:0000256" key="5">
    <source>
        <dbReference type="PROSITE-ProRule" id="PRU00023"/>
    </source>
</evidence>
<dbReference type="Pfam" id="PF13181">
    <property type="entry name" value="TPR_8"/>
    <property type="match status" value="2"/>
</dbReference>
<evidence type="ECO:0000256" key="1">
    <source>
        <dbReference type="ARBA" id="ARBA00004123"/>
    </source>
</evidence>
<keyword evidence="4" id="KW-0539">Nucleus</keyword>
<dbReference type="Proteomes" id="UP000614601">
    <property type="component" value="Unassembled WGS sequence"/>
</dbReference>
<feature type="repeat" description="ANK" evidence="5">
    <location>
        <begin position="603"/>
        <end position="635"/>
    </location>
</feature>
<feature type="compositionally biased region" description="Basic and acidic residues" evidence="7">
    <location>
        <begin position="818"/>
        <end position="829"/>
    </location>
</feature>
<dbReference type="SMART" id="SM00028">
    <property type="entry name" value="TPR"/>
    <property type="match status" value="5"/>
</dbReference>
<dbReference type="Gene3D" id="1.25.40.20">
    <property type="entry name" value="Ankyrin repeat-containing domain"/>
    <property type="match status" value="1"/>
</dbReference>
<keyword evidence="2" id="KW-0433">Leucine-rich repeat</keyword>
<name>A0A811LCA3_9BILA</name>
<dbReference type="PROSITE" id="PS50005">
    <property type="entry name" value="TPR"/>
    <property type="match status" value="1"/>
</dbReference>
<dbReference type="InterPro" id="IPR019734">
    <property type="entry name" value="TPR_rpt"/>
</dbReference>
<dbReference type="GO" id="GO:0031297">
    <property type="term" value="P:replication fork processing"/>
    <property type="evidence" value="ECO:0007669"/>
    <property type="project" value="TreeGrafter"/>
</dbReference>
<dbReference type="GO" id="GO:0000724">
    <property type="term" value="P:double-strand break repair via homologous recombination"/>
    <property type="evidence" value="ECO:0007669"/>
    <property type="project" value="TreeGrafter"/>
</dbReference>
<dbReference type="Pfam" id="PF12796">
    <property type="entry name" value="Ank_2"/>
    <property type="match status" value="2"/>
</dbReference>
<feature type="compositionally biased region" description="Low complexity" evidence="7">
    <location>
        <begin position="799"/>
        <end position="811"/>
    </location>
</feature>
<dbReference type="PANTHER" id="PTHR46358:SF1">
    <property type="entry name" value="TONSOKU-LIKE PROTEIN"/>
    <property type="match status" value="1"/>
</dbReference>
<dbReference type="PROSITE" id="PS50088">
    <property type="entry name" value="ANK_REPEAT"/>
    <property type="match status" value="3"/>
</dbReference>
<comment type="subcellular location">
    <subcellularLocation>
        <location evidence="1">Nucleus</location>
    </subcellularLocation>
</comment>
<feature type="repeat" description="ANK" evidence="5">
    <location>
        <begin position="524"/>
        <end position="556"/>
    </location>
</feature>
<reference evidence="8" key="1">
    <citation type="submission" date="2020-09" db="EMBL/GenBank/DDBJ databases">
        <authorList>
            <person name="Kikuchi T."/>
        </authorList>
    </citation>
    <scope>NUCLEOTIDE SEQUENCE</scope>
    <source>
        <strain evidence="8">SH1</strain>
    </source>
</reference>
<feature type="region of interest" description="Disordered" evidence="7">
    <location>
        <begin position="468"/>
        <end position="491"/>
    </location>
</feature>
<keyword evidence="9" id="KW-1185">Reference proteome</keyword>
<dbReference type="EMBL" id="CAJFDH010000005">
    <property type="protein sequence ID" value="CAD5224879.1"/>
    <property type="molecule type" value="Genomic_DNA"/>
</dbReference>
<evidence type="ECO:0008006" key="10">
    <source>
        <dbReference type="Google" id="ProtNLM"/>
    </source>
</evidence>
<evidence type="ECO:0000256" key="2">
    <source>
        <dbReference type="ARBA" id="ARBA00022614"/>
    </source>
</evidence>
<proteinExistence type="predicted"/>
<dbReference type="GO" id="GO:0043596">
    <property type="term" value="C:nuclear replication fork"/>
    <property type="evidence" value="ECO:0007669"/>
    <property type="project" value="TreeGrafter"/>
</dbReference>
<dbReference type="PANTHER" id="PTHR46358">
    <property type="entry name" value="TONSOKU-LIKE PROTEIN"/>
    <property type="match status" value="1"/>
</dbReference>
<dbReference type="InterPro" id="IPR002110">
    <property type="entry name" value="Ankyrin_rpt"/>
</dbReference>
<evidence type="ECO:0000256" key="4">
    <source>
        <dbReference type="ARBA" id="ARBA00023242"/>
    </source>
</evidence>
<protein>
    <recommendedName>
        <fullName evidence="10">ANK_REP_REGION domain-containing protein</fullName>
    </recommendedName>
</protein>
<dbReference type="SUPFAM" id="SSF48403">
    <property type="entry name" value="Ankyrin repeat"/>
    <property type="match status" value="1"/>
</dbReference>
<dbReference type="InterPro" id="IPR036770">
    <property type="entry name" value="Ankyrin_rpt-contain_sf"/>
</dbReference>
<evidence type="ECO:0000256" key="6">
    <source>
        <dbReference type="PROSITE-ProRule" id="PRU00339"/>
    </source>
</evidence>
<evidence type="ECO:0000256" key="3">
    <source>
        <dbReference type="ARBA" id="ARBA00022737"/>
    </source>
</evidence>
<feature type="region of interest" description="Disordered" evidence="7">
    <location>
        <begin position="758"/>
        <end position="842"/>
    </location>
</feature>
<dbReference type="EMBL" id="CAJFCW020000005">
    <property type="protein sequence ID" value="CAG9120288.1"/>
    <property type="molecule type" value="Genomic_DNA"/>
</dbReference>
<gene>
    <name evidence="8" type="ORF">BOKJ2_LOCUS11299</name>
</gene>
<dbReference type="OrthoDB" id="4772757at2759"/>
<keyword evidence="5" id="KW-0040">ANK repeat</keyword>
<feature type="compositionally biased region" description="Acidic residues" evidence="7">
    <location>
        <begin position="475"/>
        <end position="491"/>
    </location>
</feature>